<gene>
    <name evidence="1" type="ORF">BN1708_018253</name>
</gene>
<reference evidence="1 2" key="1">
    <citation type="submission" date="2015-05" db="EMBL/GenBank/DDBJ databases">
        <authorList>
            <person name="Wang D.B."/>
            <person name="Wang M."/>
        </authorList>
    </citation>
    <scope>NUCLEOTIDE SEQUENCE [LARGE SCALE GENOMIC DNA]</scope>
    <source>
        <strain evidence="1">VL1</strain>
    </source>
</reference>
<evidence type="ECO:0000313" key="2">
    <source>
        <dbReference type="Proteomes" id="UP000044602"/>
    </source>
</evidence>
<accession>A0A0G4LX11</accession>
<organism evidence="1 2">
    <name type="scientific">Verticillium longisporum</name>
    <name type="common">Verticillium dahliae var. longisporum</name>
    <dbReference type="NCBI Taxonomy" id="100787"/>
    <lineage>
        <taxon>Eukaryota</taxon>
        <taxon>Fungi</taxon>
        <taxon>Dikarya</taxon>
        <taxon>Ascomycota</taxon>
        <taxon>Pezizomycotina</taxon>
        <taxon>Sordariomycetes</taxon>
        <taxon>Hypocreomycetidae</taxon>
        <taxon>Glomerellales</taxon>
        <taxon>Plectosphaerellaceae</taxon>
        <taxon>Verticillium</taxon>
    </lineage>
</organism>
<dbReference type="Proteomes" id="UP000044602">
    <property type="component" value="Unassembled WGS sequence"/>
</dbReference>
<dbReference type="EMBL" id="CVQH01020234">
    <property type="protein sequence ID" value="CRK26613.1"/>
    <property type="molecule type" value="Genomic_DNA"/>
</dbReference>
<keyword evidence="2" id="KW-1185">Reference proteome</keyword>
<name>A0A0G4LX11_VERLO</name>
<proteinExistence type="predicted"/>
<dbReference type="AlphaFoldDB" id="A0A0G4LX11"/>
<protein>
    <submittedName>
        <fullName evidence="1">Uncharacterized protein</fullName>
    </submittedName>
</protein>
<feature type="non-terminal residue" evidence="1">
    <location>
        <position position="77"/>
    </location>
</feature>
<sequence>MLLGVPISPTSVIRMAIPTWRWTSMVSAASAFSRKHEFFDLASISRPSVSRNTPKPKASAMAKRMGYSVVGLPHYTI</sequence>
<evidence type="ECO:0000313" key="1">
    <source>
        <dbReference type="EMBL" id="CRK26613.1"/>
    </source>
</evidence>